<feature type="transmembrane region" description="Helical" evidence="7">
    <location>
        <begin position="211"/>
        <end position="232"/>
    </location>
</feature>
<protein>
    <recommendedName>
        <fullName evidence="8">TRAP C4-dicarboxylate transport system permease DctM subunit domain-containing protein</fullName>
    </recommendedName>
</protein>
<feature type="transmembrane region" description="Helical" evidence="7">
    <location>
        <begin position="239"/>
        <end position="255"/>
    </location>
</feature>
<feature type="transmembrane region" description="Helical" evidence="7">
    <location>
        <begin position="313"/>
        <end position="343"/>
    </location>
</feature>
<evidence type="ECO:0000256" key="1">
    <source>
        <dbReference type="ARBA" id="ARBA00004429"/>
    </source>
</evidence>
<dbReference type="GO" id="GO:0005886">
    <property type="term" value="C:plasma membrane"/>
    <property type="evidence" value="ECO:0007669"/>
    <property type="project" value="UniProtKB-SubCell"/>
</dbReference>
<evidence type="ECO:0000259" key="8">
    <source>
        <dbReference type="Pfam" id="PF06808"/>
    </source>
</evidence>
<comment type="subcellular location">
    <subcellularLocation>
        <location evidence="1">Cell inner membrane</location>
        <topology evidence="1">Multi-pass membrane protein</topology>
    </subcellularLocation>
</comment>
<dbReference type="PANTHER" id="PTHR33362:SF3">
    <property type="entry name" value="SIALIC ACID TRAP TRANSPORTER PERMEASE PROTEIN SIAT"/>
    <property type="match status" value="1"/>
</dbReference>
<keyword evidence="6 7" id="KW-0472">Membrane</keyword>
<dbReference type="NCBIfam" id="TIGR00786">
    <property type="entry name" value="dctM"/>
    <property type="match status" value="1"/>
</dbReference>
<sequence>MAATIFIAFFSLIVIGVPIAIALGLSSMITMMIHSHVPVMVLVQKAYSGLDTFTLMAIPFFILAGNVMSQGGVSTRLVALASIFFGRYTGGLAQVSTAACTFFGAISGSAPATTAAIGSVMVPPMKAKGYSTEFAAACVAASGVIGLLIPPSINMVLYGVITGASIGKMFLGGIVPGLVMSAALMFVNYMVAKKHGFVGEEPPSGAQAWKAVRESFFAMLMPVIILGGIYAGIFTPTEAAVVAAFYGLVVGVFIYRELTVKKLIDVMMSTAKSSAIIMILVSLAHCFSYLLASEQIPQAIGQMMLNISREPNVLLIMICISLLIVGTFLDNAVAVVLMTPILFPIIESVGIDPVFFGVLLVLTLAIGQITPPVGLCLFVACNIANITIEKLSVSCIPYLFIMLVVMLVILFFPELTLFIPNSVDI</sequence>
<dbReference type="PANTHER" id="PTHR33362">
    <property type="entry name" value="SIALIC ACID TRAP TRANSPORTER PERMEASE PROTEIN SIAT-RELATED"/>
    <property type="match status" value="1"/>
</dbReference>
<feature type="domain" description="TRAP C4-dicarboxylate transport system permease DctM subunit" evidence="8">
    <location>
        <begin position="6"/>
        <end position="415"/>
    </location>
</feature>
<proteinExistence type="predicted"/>
<feature type="transmembrane region" description="Helical" evidence="7">
    <location>
        <begin position="169"/>
        <end position="191"/>
    </location>
</feature>
<keyword evidence="3" id="KW-0997">Cell inner membrane</keyword>
<evidence type="ECO:0000256" key="6">
    <source>
        <dbReference type="ARBA" id="ARBA00023136"/>
    </source>
</evidence>
<evidence type="ECO:0000256" key="5">
    <source>
        <dbReference type="ARBA" id="ARBA00022989"/>
    </source>
</evidence>
<feature type="transmembrane region" description="Helical" evidence="7">
    <location>
        <begin position="102"/>
        <end position="122"/>
    </location>
</feature>
<feature type="transmembrane region" description="Helical" evidence="7">
    <location>
        <begin position="275"/>
        <end position="292"/>
    </location>
</feature>
<organism evidence="9">
    <name type="scientific">uncultured delta proteobacterium</name>
    <dbReference type="NCBI Taxonomy" id="34034"/>
    <lineage>
        <taxon>Bacteria</taxon>
        <taxon>Deltaproteobacteria</taxon>
        <taxon>environmental samples</taxon>
    </lineage>
</organism>
<accession>A0A212JCU5</accession>
<gene>
    <name evidence="9" type="ORF">KL86DPRO_11179</name>
</gene>
<feature type="transmembrane region" description="Helical" evidence="7">
    <location>
        <begin position="46"/>
        <end position="67"/>
    </location>
</feature>
<dbReference type="InterPro" id="IPR010656">
    <property type="entry name" value="DctM"/>
</dbReference>
<dbReference type="EMBL" id="FLUQ01000001">
    <property type="protein sequence ID" value="SBV97219.1"/>
    <property type="molecule type" value="Genomic_DNA"/>
</dbReference>
<dbReference type="InterPro" id="IPR004681">
    <property type="entry name" value="TRAP_DctM"/>
</dbReference>
<evidence type="ECO:0000256" key="3">
    <source>
        <dbReference type="ARBA" id="ARBA00022519"/>
    </source>
</evidence>
<feature type="transmembrane region" description="Helical" evidence="7">
    <location>
        <begin position="6"/>
        <end position="25"/>
    </location>
</feature>
<feature type="transmembrane region" description="Helical" evidence="7">
    <location>
        <begin position="73"/>
        <end position="90"/>
    </location>
</feature>
<keyword evidence="4 7" id="KW-0812">Transmembrane</keyword>
<dbReference type="Pfam" id="PF06808">
    <property type="entry name" value="DctM"/>
    <property type="match status" value="1"/>
</dbReference>
<feature type="transmembrane region" description="Helical" evidence="7">
    <location>
        <begin position="134"/>
        <end position="157"/>
    </location>
</feature>
<feature type="transmembrane region" description="Helical" evidence="7">
    <location>
        <begin position="355"/>
        <end position="379"/>
    </location>
</feature>
<dbReference type="GO" id="GO:0022857">
    <property type="term" value="F:transmembrane transporter activity"/>
    <property type="evidence" value="ECO:0007669"/>
    <property type="project" value="TreeGrafter"/>
</dbReference>
<evidence type="ECO:0000256" key="2">
    <source>
        <dbReference type="ARBA" id="ARBA00022475"/>
    </source>
</evidence>
<keyword evidence="2" id="KW-1003">Cell membrane</keyword>
<dbReference type="PIRSF" id="PIRSF006066">
    <property type="entry name" value="HI0050"/>
    <property type="match status" value="1"/>
</dbReference>
<evidence type="ECO:0000313" key="9">
    <source>
        <dbReference type="EMBL" id="SBV97219.1"/>
    </source>
</evidence>
<evidence type="ECO:0000256" key="4">
    <source>
        <dbReference type="ARBA" id="ARBA00022692"/>
    </source>
</evidence>
<evidence type="ECO:0000256" key="7">
    <source>
        <dbReference type="SAM" id="Phobius"/>
    </source>
</evidence>
<feature type="transmembrane region" description="Helical" evidence="7">
    <location>
        <begin position="391"/>
        <end position="412"/>
    </location>
</feature>
<dbReference type="AlphaFoldDB" id="A0A212JCU5"/>
<reference evidence="9" key="1">
    <citation type="submission" date="2016-04" db="EMBL/GenBank/DDBJ databases">
        <authorList>
            <person name="Evans L.H."/>
            <person name="Alamgir A."/>
            <person name="Owens N."/>
            <person name="Weber N.D."/>
            <person name="Virtaneva K."/>
            <person name="Barbian K."/>
            <person name="Babar A."/>
            <person name="Rosenke K."/>
        </authorList>
    </citation>
    <scope>NUCLEOTIDE SEQUENCE</scope>
    <source>
        <strain evidence="9">86</strain>
    </source>
</reference>
<name>A0A212JCU5_9DELT</name>
<keyword evidence="5 7" id="KW-1133">Transmembrane helix</keyword>